<dbReference type="PANTHER" id="PTHR35038:SF6">
    <property type="entry name" value="SURFACE LOCALIZED DECAHEME CYTOCHROME C LIPOPROTEIN"/>
    <property type="match status" value="1"/>
</dbReference>
<proteinExistence type="predicted"/>
<dbReference type="Pfam" id="PF09699">
    <property type="entry name" value="Paired_CXXCH_1"/>
    <property type="match status" value="2"/>
</dbReference>
<feature type="signal peptide" evidence="3">
    <location>
        <begin position="1"/>
        <end position="34"/>
    </location>
</feature>
<gene>
    <name evidence="6" type="ORF">RM530_10750</name>
</gene>
<accession>A0ABU2WIY6</accession>
<dbReference type="Gene3D" id="1.10.1130.10">
    <property type="entry name" value="Flavocytochrome C3, Chain A"/>
    <property type="match status" value="1"/>
</dbReference>
<evidence type="ECO:0000313" key="7">
    <source>
        <dbReference type="Proteomes" id="UP001254608"/>
    </source>
</evidence>
<dbReference type="Pfam" id="PF22678">
    <property type="entry name" value="Cytochrom_c_NrfB-like"/>
    <property type="match status" value="1"/>
</dbReference>
<dbReference type="Proteomes" id="UP001254608">
    <property type="component" value="Unassembled WGS sequence"/>
</dbReference>
<dbReference type="InterPro" id="IPR010177">
    <property type="entry name" value="Paired_CXXCH_1"/>
</dbReference>
<organism evidence="6 7">
    <name type="scientific">Banduia mediterranea</name>
    <dbReference type="NCBI Taxonomy" id="3075609"/>
    <lineage>
        <taxon>Bacteria</taxon>
        <taxon>Pseudomonadati</taxon>
        <taxon>Pseudomonadota</taxon>
        <taxon>Gammaproteobacteria</taxon>
        <taxon>Nevskiales</taxon>
        <taxon>Algiphilaceae</taxon>
        <taxon>Banduia</taxon>
    </lineage>
</organism>
<feature type="compositionally biased region" description="Basic and acidic residues" evidence="2">
    <location>
        <begin position="97"/>
        <end position="108"/>
    </location>
</feature>
<dbReference type="InterPro" id="IPR036280">
    <property type="entry name" value="Multihaem_cyt_sf"/>
</dbReference>
<evidence type="ECO:0000256" key="3">
    <source>
        <dbReference type="SAM" id="SignalP"/>
    </source>
</evidence>
<feature type="domain" description="Doubled CXXCH motif" evidence="4">
    <location>
        <begin position="243"/>
        <end position="280"/>
    </location>
</feature>
<dbReference type="RefSeq" id="WP_311365227.1">
    <property type="nucleotide sequence ID" value="NZ_JAVRIC010000014.1"/>
</dbReference>
<evidence type="ECO:0000259" key="5">
    <source>
        <dbReference type="Pfam" id="PF22678"/>
    </source>
</evidence>
<evidence type="ECO:0000259" key="4">
    <source>
        <dbReference type="Pfam" id="PF09699"/>
    </source>
</evidence>
<evidence type="ECO:0000256" key="2">
    <source>
        <dbReference type="SAM" id="MobiDB-lite"/>
    </source>
</evidence>
<comment type="caution">
    <text evidence="6">The sequence shown here is derived from an EMBL/GenBank/DDBJ whole genome shotgun (WGS) entry which is preliminary data.</text>
</comment>
<name>A0ABU2WIY6_9GAMM</name>
<feature type="region of interest" description="Disordered" evidence="2">
    <location>
        <begin position="89"/>
        <end position="111"/>
    </location>
</feature>
<keyword evidence="1 3" id="KW-0732">Signal</keyword>
<dbReference type="InterPro" id="IPR053875">
    <property type="entry name" value="Cytochrom_c_NrfB-like_dom"/>
</dbReference>
<feature type="chain" id="PRO_5046117951" evidence="3">
    <location>
        <begin position="35"/>
        <end position="327"/>
    </location>
</feature>
<dbReference type="Gene3D" id="3.90.10.10">
    <property type="entry name" value="Cytochrome C3"/>
    <property type="match status" value="1"/>
</dbReference>
<evidence type="ECO:0000256" key="1">
    <source>
        <dbReference type="ARBA" id="ARBA00022729"/>
    </source>
</evidence>
<dbReference type="NCBIfam" id="TIGR01905">
    <property type="entry name" value="paired_CXXCH_1"/>
    <property type="match status" value="2"/>
</dbReference>
<feature type="domain" description="Doubled CXXCH motif" evidence="4">
    <location>
        <begin position="195"/>
        <end position="236"/>
    </location>
</feature>
<dbReference type="NCBIfam" id="TIGR03508">
    <property type="entry name" value="decahem_SO"/>
    <property type="match status" value="1"/>
</dbReference>
<dbReference type="EMBL" id="JAVRIC010000014">
    <property type="protein sequence ID" value="MDT0497835.1"/>
    <property type="molecule type" value="Genomic_DNA"/>
</dbReference>
<reference evidence="6 7" key="1">
    <citation type="submission" date="2023-09" db="EMBL/GenBank/DDBJ databases">
        <authorList>
            <person name="Rey-Velasco X."/>
        </authorList>
    </citation>
    <scope>NUCLEOTIDE SEQUENCE [LARGE SCALE GENOMIC DNA]</scope>
    <source>
        <strain evidence="6 7">W345</strain>
    </source>
</reference>
<dbReference type="SUPFAM" id="SSF48695">
    <property type="entry name" value="Multiheme cytochromes"/>
    <property type="match status" value="1"/>
</dbReference>
<feature type="domain" description="Cytochrome c-type protein NrfB-like" evidence="5">
    <location>
        <begin position="90"/>
        <end position="172"/>
    </location>
</feature>
<dbReference type="InterPro" id="IPR051829">
    <property type="entry name" value="Multiheme_Cytochr_ET"/>
</dbReference>
<evidence type="ECO:0000313" key="6">
    <source>
        <dbReference type="EMBL" id="MDT0497835.1"/>
    </source>
</evidence>
<dbReference type="PANTHER" id="PTHR35038">
    <property type="entry name" value="DISSIMILATORY SULFITE REDUCTASE SIRA"/>
    <property type="match status" value="1"/>
</dbReference>
<dbReference type="InterPro" id="IPR020015">
    <property type="entry name" value="Decahaem_cyt-c_DmsE"/>
</dbReference>
<sequence length="327" mass="34577">MTPRAAKPGRRSGRALACLVLALAAVGAAVPSAAAVTSASDESAEAAPSFSPRGADTCIKCHDDAHVKSIFDSPHGRRADSRTPFAQAQCESCHGPGGEHARRLHPGDPRPPIPLFGKHSAASVAEENGACLACHQGGHRVDWQGSVHEREDVACASCHTVHADHDPVMSAHEQPQVCEKCHREVRADFEKFSAHPVREGVMQCTSCHAAHDSMFAAMLHKPTVNQTCYTCHADLRGPFLWEHPPVAEDCANCHVPHGSPRPALLTRRPPQLCQQCHSAEDHPGLPFTGRGLAGGSSPSAFVLGGSCTNCHSHVHGSNAPSGADLSR</sequence>
<protein>
    <submittedName>
        <fullName evidence="6">DmsE family decaheme c-type cytochrome</fullName>
    </submittedName>
</protein>
<keyword evidence="7" id="KW-1185">Reference proteome</keyword>